<dbReference type="FunCoup" id="A0A251TE62">
    <property type="interactions" value="415"/>
</dbReference>
<sequence>MKSHNQIWCLSHCSVSINPFCFNPYLLPNPSSFFIFTQTTIFHLTTPNMKNTINNGGTKLILLHPYIQKQGSSTRLYWLIAAVSIFAIASLLTFVYTRESFITTTTSVATASITTAATTLDHHILPKSVAKALMYYAANTNSSDHMSHTDIKQVSDVIRQCPSPCNFLVFGLTPETLLWNALNHRGRTVFIDENRYYAAYIEEKHPEIEAYDVQYTTKISELHELVTSVREQARNECRPVQNLLFSECKIGLNDLPNQLYELDWDIILVDGPRGYWPEGPGRMSAIFTAGVLARSKKGGNRKTHVFVHDYKREVERVSSEEFLCKENLVKSSKDLLAHYMVERVVDDGGSHQFCRTAKAKAKAKRRAA</sequence>
<evidence type="ECO:0000313" key="8">
    <source>
        <dbReference type="Proteomes" id="UP000215914"/>
    </source>
</evidence>
<dbReference type="EMBL" id="MNCJ02000327">
    <property type="protein sequence ID" value="KAF5778871.1"/>
    <property type="molecule type" value="Genomic_DNA"/>
</dbReference>
<organism evidence="7 8">
    <name type="scientific">Helianthus annuus</name>
    <name type="common">Common sunflower</name>
    <dbReference type="NCBI Taxonomy" id="4232"/>
    <lineage>
        <taxon>Eukaryota</taxon>
        <taxon>Viridiplantae</taxon>
        <taxon>Streptophyta</taxon>
        <taxon>Embryophyta</taxon>
        <taxon>Tracheophyta</taxon>
        <taxon>Spermatophyta</taxon>
        <taxon>Magnoliopsida</taxon>
        <taxon>eudicotyledons</taxon>
        <taxon>Gunneridae</taxon>
        <taxon>Pentapetalae</taxon>
        <taxon>asterids</taxon>
        <taxon>campanulids</taxon>
        <taxon>Asterales</taxon>
        <taxon>Asteraceae</taxon>
        <taxon>Asteroideae</taxon>
        <taxon>Heliantheae alliance</taxon>
        <taxon>Heliantheae</taxon>
        <taxon>Helianthus</taxon>
    </lineage>
</organism>
<gene>
    <name evidence="7" type="ORF">HannXRQ_Chr11g0348451</name>
    <name evidence="6" type="ORF">HanXRQr2_Chr12g0552691</name>
</gene>
<dbReference type="EMBL" id="CM007900">
    <property type="protein sequence ID" value="OTG09039.1"/>
    <property type="molecule type" value="Genomic_DNA"/>
</dbReference>
<dbReference type="GO" id="GO:0005794">
    <property type="term" value="C:Golgi apparatus"/>
    <property type="evidence" value="ECO:0000318"/>
    <property type="project" value="GO_Central"/>
</dbReference>
<dbReference type="GO" id="GO:0045492">
    <property type="term" value="P:xylan biosynthetic process"/>
    <property type="evidence" value="ECO:0000318"/>
    <property type="project" value="GO_Central"/>
</dbReference>
<dbReference type="PANTHER" id="PTHR31444">
    <property type="entry name" value="OS11G0490100 PROTEIN"/>
    <property type="match status" value="1"/>
</dbReference>
<evidence type="ECO:0000256" key="5">
    <source>
        <dbReference type="SAM" id="Phobius"/>
    </source>
</evidence>
<dbReference type="Pfam" id="PF21729">
    <property type="entry name" value="IRX15_IRX15L_GXM"/>
    <property type="match status" value="1"/>
</dbReference>
<name>A0A251TE62_HELAN</name>
<dbReference type="InParanoid" id="A0A251TE62"/>
<reference evidence="6" key="3">
    <citation type="submission" date="2020-06" db="EMBL/GenBank/DDBJ databases">
        <title>Helianthus annuus Genome sequencing and assembly Release 2.</title>
        <authorList>
            <person name="Gouzy J."/>
            <person name="Langlade N."/>
            <person name="Munos S."/>
        </authorList>
    </citation>
    <scope>NUCLEOTIDE SEQUENCE</scope>
    <source>
        <tissue evidence="6">Leaves</tissue>
    </source>
</reference>
<dbReference type="NCBIfam" id="TIGR01627">
    <property type="entry name" value="A_thal_3515"/>
    <property type="match status" value="1"/>
</dbReference>
<evidence type="ECO:0000313" key="7">
    <source>
        <dbReference type="EMBL" id="OTG09039.1"/>
    </source>
</evidence>
<dbReference type="GO" id="GO:0009834">
    <property type="term" value="P:plant-type secondary cell wall biogenesis"/>
    <property type="evidence" value="ECO:0000318"/>
    <property type="project" value="GO_Central"/>
</dbReference>
<comment type="subcellular location">
    <subcellularLocation>
        <location evidence="1">Golgi apparatus membrane</location>
        <topology evidence="1">Single-pass membrane protein</topology>
    </subcellularLocation>
</comment>
<dbReference type="GO" id="GO:0000139">
    <property type="term" value="C:Golgi membrane"/>
    <property type="evidence" value="ECO:0007669"/>
    <property type="project" value="UniProtKB-SubCell"/>
</dbReference>
<dbReference type="Gramene" id="mRNA:HanXRQr2_Chr12g0552691">
    <property type="protein sequence ID" value="CDS:HanXRQr2_Chr12g0552691.1"/>
    <property type="gene ID" value="HanXRQr2_Chr12g0552691"/>
</dbReference>
<dbReference type="AlphaFoldDB" id="A0A251TE62"/>
<reference evidence="7" key="2">
    <citation type="submission" date="2017-02" db="EMBL/GenBank/DDBJ databases">
        <title>Sunflower complete genome.</title>
        <authorList>
            <person name="Langlade N."/>
            <person name="Munos S."/>
        </authorList>
    </citation>
    <scope>NUCLEOTIDE SEQUENCE [LARGE SCALE GENOMIC DNA]</scope>
    <source>
        <tissue evidence="7">Leaves</tissue>
    </source>
</reference>
<keyword evidence="4 5" id="KW-0472">Membrane</keyword>
<evidence type="ECO:0000256" key="4">
    <source>
        <dbReference type="ARBA" id="ARBA00023136"/>
    </source>
</evidence>
<keyword evidence="2 5" id="KW-0812">Transmembrane</keyword>
<feature type="transmembrane region" description="Helical" evidence="5">
    <location>
        <begin position="76"/>
        <end position="96"/>
    </location>
</feature>
<evidence type="ECO:0000313" key="6">
    <source>
        <dbReference type="EMBL" id="KAF5778871.1"/>
    </source>
</evidence>
<dbReference type="STRING" id="4232.A0A251TE62"/>
<evidence type="ECO:0000256" key="1">
    <source>
        <dbReference type="ARBA" id="ARBA00004194"/>
    </source>
</evidence>
<dbReference type="OMA" id="LLHPYIL"/>
<evidence type="ECO:0000256" key="2">
    <source>
        <dbReference type="ARBA" id="ARBA00022692"/>
    </source>
</evidence>
<dbReference type="InterPro" id="IPR006514">
    <property type="entry name" value="IRX15/GXM/AGM"/>
</dbReference>
<keyword evidence="3 5" id="KW-1133">Transmembrane helix</keyword>
<reference evidence="6 8" key="1">
    <citation type="journal article" date="2017" name="Nature">
        <title>The sunflower genome provides insights into oil metabolism, flowering and Asterid evolution.</title>
        <authorList>
            <person name="Badouin H."/>
            <person name="Gouzy J."/>
            <person name="Grassa C.J."/>
            <person name="Murat F."/>
            <person name="Staton S.E."/>
            <person name="Cottret L."/>
            <person name="Lelandais-Briere C."/>
            <person name="Owens G.L."/>
            <person name="Carrere S."/>
            <person name="Mayjonade B."/>
            <person name="Legrand L."/>
            <person name="Gill N."/>
            <person name="Kane N.C."/>
            <person name="Bowers J.E."/>
            <person name="Hubner S."/>
            <person name="Bellec A."/>
            <person name="Berard A."/>
            <person name="Berges H."/>
            <person name="Blanchet N."/>
            <person name="Boniface M.C."/>
            <person name="Brunel D."/>
            <person name="Catrice O."/>
            <person name="Chaidir N."/>
            <person name="Claudel C."/>
            <person name="Donnadieu C."/>
            <person name="Faraut T."/>
            <person name="Fievet G."/>
            <person name="Helmstetter N."/>
            <person name="King M."/>
            <person name="Knapp S.J."/>
            <person name="Lai Z."/>
            <person name="Le Paslier M.C."/>
            <person name="Lippi Y."/>
            <person name="Lorenzon L."/>
            <person name="Mandel J.R."/>
            <person name="Marage G."/>
            <person name="Marchand G."/>
            <person name="Marquand E."/>
            <person name="Bret-Mestries E."/>
            <person name="Morien E."/>
            <person name="Nambeesan S."/>
            <person name="Nguyen T."/>
            <person name="Pegot-Espagnet P."/>
            <person name="Pouilly N."/>
            <person name="Raftis F."/>
            <person name="Sallet E."/>
            <person name="Schiex T."/>
            <person name="Thomas J."/>
            <person name="Vandecasteele C."/>
            <person name="Vares D."/>
            <person name="Vear F."/>
            <person name="Vautrin S."/>
            <person name="Crespi M."/>
            <person name="Mangin B."/>
            <person name="Burke J.M."/>
            <person name="Salse J."/>
            <person name="Munos S."/>
            <person name="Vincourt P."/>
            <person name="Rieseberg L.H."/>
            <person name="Langlade N.B."/>
        </authorList>
    </citation>
    <scope>NUCLEOTIDE SEQUENCE [LARGE SCALE GENOMIC DNA]</scope>
    <source>
        <strain evidence="8">cv. SF193</strain>
        <tissue evidence="6">Leaves</tissue>
    </source>
</reference>
<dbReference type="Proteomes" id="UP000215914">
    <property type="component" value="Chromosome 11"/>
</dbReference>
<proteinExistence type="predicted"/>
<keyword evidence="8" id="KW-1185">Reference proteome</keyword>
<evidence type="ECO:0000256" key="3">
    <source>
        <dbReference type="ARBA" id="ARBA00022989"/>
    </source>
</evidence>
<accession>A0A251TE62</accession>
<protein>
    <submittedName>
        <fullName evidence="6">Polysaccharide biosynthesis domain-containing protein</fullName>
    </submittedName>
</protein>